<dbReference type="PANTHER" id="PTHR43649:SF12">
    <property type="entry name" value="DIACETYLCHITOBIOSE BINDING PROTEIN DASA"/>
    <property type="match status" value="1"/>
</dbReference>
<sequence>MQGRRQALALTAVVMIVAAGLVTGTGQAAPSVTLTIATVNNPDMVVMQSLTKDFEAKNPTIKVNYVVLPENDLRQKVTTDVATGAGGFDIVTVGTYEVPFWAKNKWLVSLEPFFSGMSSAESAAYDRGDLLKPVMKALTVGGQAYTLPFYAESSMTYYRKDLFARAGLTMPLHPTWDQVAGFAKKIHNPSQKVYGILLRGLPGWGEQLAVLDTIVNTFGGRWFDMSWQPQLTSPAFTNAVTFYAGLLRSAGEPGATSSGFTELETLMSQGNAAMWVDATVAAGYLADPKTSKIAGNIGFAYAPTEVTPKGSHWLWAWSLGLEGSSRHKAEAFKFLTWATSPDYIKLVARSRGWVAVPPGTRYSTYNTPGYKRVAAFAAVVEDSINTADPTNATLENVPYTGVQYVGIPEFAGMGTTVSQFIAAAIAGTDTVPSALQKAQQSVEQTMKQAGYLK</sequence>
<evidence type="ECO:0000313" key="3">
    <source>
        <dbReference type="Proteomes" id="UP000318509"/>
    </source>
</evidence>
<dbReference type="CDD" id="cd13585">
    <property type="entry name" value="PBP2_TMBP_like"/>
    <property type="match status" value="1"/>
</dbReference>
<comment type="caution">
    <text evidence="2">The sequence shown here is derived from an EMBL/GenBank/DDBJ whole genome shotgun (WGS) entry which is preliminary data.</text>
</comment>
<dbReference type="InterPro" id="IPR006059">
    <property type="entry name" value="SBP"/>
</dbReference>
<reference evidence="2 3" key="1">
    <citation type="journal article" date="2019" name="Nat. Microbiol.">
        <title>Mediterranean grassland soil C-N compound turnover is dependent on rainfall and depth, and is mediated by genomically divergent microorganisms.</title>
        <authorList>
            <person name="Diamond S."/>
            <person name="Andeer P.F."/>
            <person name="Li Z."/>
            <person name="Crits-Christoph A."/>
            <person name="Burstein D."/>
            <person name="Anantharaman K."/>
            <person name="Lane K.R."/>
            <person name="Thomas B.C."/>
            <person name="Pan C."/>
            <person name="Northen T.R."/>
            <person name="Banfield J.F."/>
        </authorList>
    </citation>
    <scope>NUCLEOTIDE SEQUENCE [LARGE SCALE GENOMIC DNA]</scope>
    <source>
        <strain evidence="2">NP_3</strain>
    </source>
</reference>
<keyword evidence="1" id="KW-0732">Signal</keyword>
<dbReference type="InterPro" id="IPR050490">
    <property type="entry name" value="Bact_solute-bd_prot1"/>
</dbReference>
<dbReference type="EMBL" id="VBAK01000165">
    <property type="protein sequence ID" value="TMI87175.1"/>
    <property type="molecule type" value="Genomic_DNA"/>
</dbReference>
<proteinExistence type="predicted"/>
<evidence type="ECO:0000313" key="2">
    <source>
        <dbReference type="EMBL" id="TMI87175.1"/>
    </source>
</evidence>
<feature type="signal peptide" evidence="1">
    <location>
        <begin position="1"/>
        <end position="28"/>
    </location>
</feature>
<protein>
    <submittedName>
        <fullName evidence="2">Sugar ABC transporter substrate-binding protein</fullName>
    </submittedName>
</protein>
<organism evidence="2 3">
    <name type="scientific">Candidatus Segetimicrobium genomatis</name>
    <dbReference type="NCBI Taxonomy" id="2569760"/>
    <lineage>
        <taxon>Bacteria</taxon>
        <taxon>Bacillati</taxon>
        <taxon>Candidatus Sysuimicrobiota</taxon>
        <taxon>Candidatus Sysuimicrobiia</taxon>
        <taxon>Candidatus Sysuimicrobiales</taxon>
        <taxon>Candidatus Segetimicrobiaceae</taxon>
        <taxon>Candidatus Segetimicrobium</taxon>
    </lineage>
</organism>
<accession>A0A537JUF9</accession>
<dbReference type="SUPFAM" id="SSF53850">
    <property type="entry name" value="Periplasmic binding protein-like II"/>
    <property type="match status" value="1"/>
</dbReference>
<dbReference type="AlphaFoldDB" id="A0A537JUF9"/>
<dbReference type="Gene3D" id="3.40.190.10">
    <property type="entry name" value="Periplasmic binding protein-like II"/>
    <property type="match status" value="2"/>
</dbReference>
<evidence type="ECO:0000256" key="1">
    <source>
        <dbReference type="SAM" id="SignalP"/>
    </source>
</evidence>
<name>A0A537JUF9_9BACT</name>
<dbReference type="Proteomes" id="UP000318509">
    <property type="component" value="Unassembled WGS sequence"/>
</dbReference>
<dbReference type="Pfam" id="PF01547">
    <property type="entry name" value="SBP_bac_1"/>
    <property type="match status" value="1"/>
</dbReference>
<dbReference type="PANTHER" id="PTHR43649">
    <property type="entry name" value="ARABINOSE-BINDING PROTEIN-RELATED"/>
    <property type="match status" value="1"/>
</dbReference>
<feature type="chain" id="PRO_5021956644" evidence="1">
    <location>
        <begin position="29"/>
        <end position="453"/>
    </location>
</feature>
<gene>
    <name evidence="2" type="ORF">E6H00_16285</name>
</gene>